<sequence length="494" mass="53718">MKKSFFILALLGAMAAFTATIASGLSLFPKAYAAAPVPSTQNTSNSTPAVSKHIFSLPQANLTQEEQLVFILGKSLFEKIWVSSPSSTTASDGLGPLYNARSCQSCHIRNGRGQPTSPKKPSLMAASMMMRLSIPAQTEQHKADLAAGHIGVIPEPIYGTQLQDFSVQGLLSEGKATIRYKEIPIKLSTEAPNPTEQSVISLRAPIYTIEQLNYGPLPNNIQMSPRIAPMMIGLGLLAAISEADILAKEDPNDIDGNGISGRANRVWNIQQQQTTLGRFGWKAGNPTLLQQNNAALHSDIGISSPMFPLGAGECTVQQTDCRSFPNGNSVHLDNAEASAQMVDLIEFYTRNLAVPKRRNSQTPAVLSGQITFAQIGCHSCHTPRYETPSNAPTAQANQVIWPYTDLLLHDMGEALADHRPEFQASGREWRTPPLWGVGLTKAVSQHTQFLHDGRARNLYEAILWHGGEAQASKASFMQLPLQDRNNLITFLESL</sequence>
<evidence type="ECO:0000256" key="5">
    <source>
        <dbReference type="SAM" id="SignalP"/>
    </source>
</evidence>
<evidence type="ECO:0000313" key="8">
    <source>
        <dbReference type="Proteomes" id="UP000595332"/>
    </source>
</evidence>
<dbReference type="PANTHER" id="PTHR30600:SF4">
    <property type="entry name" value="CYTOCHROME C DOMAIN-CONTAINING PROTEIN"/>
    <property type="match status" value="1"/>
</dbReference>
<organism evidence="7 8">
    <name type="scientific">Neptunomonas japonica JAMM 1380</name>
    <dbReference type="NCBI Taxonomy" id="1441457"/>
    <lineage>
        <taxon>Bacteria</taxon>
        <taxon>Pseudomonadati</taxon>
        <taxon>Pseudomonadota</taxon>
        <taxon>Gammaproteobacteria</taxon>
        <taxon>Oceanospirillales</taxon>
        <taxon>Oceanospirillaceae</taxon>
        <taxon>Neptunomonas</taxon>
    </lineage>
</organism>
<evidence type="ECO:0000256" key="2">
    <source>
        <dbReference type="ARBA" id="ARBA00022723"/>
    </source>
</evidence>
<dbReference type="InterPro" id="IPR051395">
    <property type="entry name" value="Cytochrome_c_Peroxidase/MauG"/>
</dbReference>
<feature type="signal peptide" evidence="5">
    <location>
        <begin position="1"/>
        <end position="18"/>
    </location>
</feature>
<dbReference type="InterPro" id="IPR036909">
    <property type="entry name" value="Cyt_c-like_dom_sf"/>
</dbReference>
<evidence type="ECO:0000256" key="4">
    <source>
        <dbReference type="PROSITE-ProRule" id="PRU00433"/>
    </source>
</evidence>
<dbReference type="Pfam" id="PF06537">
    <property type="entry name" value="DHOR"/>
    <property type="match status" value="1"/>
</dbReference>
<dbReference type="AlphaFoldDB" id="A0A7R6P665"/>
<dbReference type="RefSeq" id="WP_236591006.1">
    <property type="nucleotide sequence ID" value="NZ_AP014546.1"/>
</dbReference>
<dbReference type="InterPro" id="IPR009056">
    <property type="entry name" value="Cyt_c-like_dom"/>
</dbReference>
<gene>
    <name evidence="7" type="ORF">NEJAP_0035</name>
</gene>
<dbReference type="PANTHER" id="PTHR30600">
    <property type="entry name" value="CYTOCHROME C PEROXIDASE-RELATED"/>
    <property type="match status" value="1"/>
</dbReference>
<dbReference type="KEGG" id="njp:NEJAP_0035"/>
<protein>
    <submittedName>
        <fullName evidence="7">Thiol oxidoreductase</fullName>
    </submittedName>
</protein>
<dbReference type="PROSITE" id="PS51007">
    <property type="entry name" value="CYTC"/>
    <property type="match status" value="1"/>
</dbReference>
<dbReference type="SUPFAM" id="SSF46626">
    <property type="entry name" value="Cytochrome c"/>
    <property type="match status" value="1"/>
</dbReference>
<feature type="domain" description="Cytochrome c" evidence="6">
    <location>
        <begin position="363"/>
        <end position="494"/>
    </location>
</feature>
<dbReference type="GO" id="GO:0009055">
    <property type="term" value="F:electron transfer activity"/>
    <property type="evidence" value="ECO:0007669"/>
    <property type="project" value="InterPro"/>
</dbReference>
<proteinExistence type="predicted"/>
<evidence type="ECO:0000256" key="1">
    <source>
        <dbReference type="ARBA" id="ARBA00022617"/>
    </source>
</evidence>
<keyword evidence="1 4" id="KW-0349">Heme</keyword>
<dbReference type="GO" id="GO:0004130">
    <property type="term" value="F:cytochrome-c peroxidase activity"/>
    <property type="evidence" value="ECO:0007669"/>
    <property type="project" value="TreeGrafter"/>
</dbReference>
<dbReference type="InterPro" id="IPR010538">
    <property type="entry name" value="DHOR"/>
</dbReference>
<name>A0A7R6P665_9GAMM</name>
<evidence type="ECO:0000313" key="7">
    <source>
        <dbReference type="EMBL" id="BBB27994.1"/>
    </source>
</evidence>
<keyword evidence="3 4" id="KW-0408">Iron</keyword>
<dbReference type="GO" id="GO:0046872">
    <property type="term" value="F:metal ion binding"/>
    <property type="evidence" value="ECO:0007669"/>
    <property type="project" value="UniProtKB-KW"/>
</dbReference>
<dbReference type="Proteomes" id="UP000595332">
    <property type="component" value="Chromosome"/>
</dbReference>
<evidence type="ECO:0000259" key="6">
    <source>
        <dbReference type="PROSITE" id="PS51007"/>
    </source>
</evidence>
<keyword evidence="8" id="KW-1185">Reference proteome</keyword>
<dbReference type="Gene3D" id="1.10.760.10">
    <property type="entry name" value="Cytochrome c-like domain"/>
    <property type="match status" value="1"/>
</dbReference>
<dbReference type="EMBL" id="AP014546">
    <property type="protein sequence ID" value="BBB27994.1"/>
    <property type="molecule type" value="Genomic_DNA"/>
</dbReference>
<dbReference type="PIRSF" id="PIRSF028099">
    <property type="entry name" value="DUF1111"/>
    <property type="match status" value="1"/>
</dbReference>
<feature type="chain" id="PRO_5032643081" evidence="5">
    <location>
        <begin position="19"/>
        <end position="494"/>
    </location>
</feature>
<reference evidence="7 8" key="1">
    <citation type="journal article" date="2008" name="Int. J. Syst. Evol. Microbiol.">
        <title>Neptunomonas japonica sp. nov., an Osedax japonicus symbiont-like bacterium isolated from sediment adjacent to sperm whale carcasses off Kagoshima, Japan.</title>
        <authorList>
            <person name="Miyazaki M."/>
            <person name="Nogi Y."/>
            <person name="Fujiwara Y."/>
            <person name="Kawato M."/>
            <person name="Kubokawa K."/>
            <person name="Horikoshi K."/>
        </authorList>
    </citation>
    <scope>NUCLEOTIDE SEQUENCE [LARGE SCALE GENOMIC DNA]</scope>
    <source>
        <strain evidence="7 8">JAMM 1380</strain>
    </source>
</reference>
<accession>A0A7R6P665</accession>
<keyword evidence="5" id="KW-0732">Signal</keyword>
<evidence type="ECO:0000256" key="3">
    <source>
        <dbReference type="ARBA" id="ARBA00023004"/>
    </source>
</evidence>
<dbReference type="GO" id="GO:0020037">
    <property type="term" value="F:heme binding"/>
    <property type="evidence" value="ECO:0007669"/>
    <property type="project" value="InterPro"/>
</dbReference>
<keyword evidence="2 4" id="KW-0479">Metal-binding</keyword>